<dbReference type="GeneID" id="89923645"/>
<evidence type="ECO:0000256" key="1">
    <source>
        <dbReference type="SAM" id="MobiDB-lite"/>
    </source>
</evidence>
<dbReference type="Proteomes" id="UP001337655">
    <property type="component" value="Unassembled WGS sequence"/>
</dbReference>
<evidence type="ECO:0000313" key="3">
    <source>
        <dbReference type="Proteomes" id="UP001337655"/>
    </source>
</evidence>
<dbReference type="EMBL" id="JAVRRT010000003">
    <property type="protein sequence ID" value="KAK5173617.1"/>
    <property type="molecule type" value="Genomic_DNA"/>
</dbReference>
<evidence type="ECO:0000313" key="2">
    <source>
        <dbReference type="EMBL" id="KAK5173617.1"/>
    </source>
</evidence>
<feature type="region of interest" description="Disordered" evidence="1">
    <location>
        <begin position="121"/>
        <end position="141"/>
    </location>
</feature>
<comment type="caution">
    <text evidence="2">The sequence shown here is derived from an EMBL/GenBank/DDBJ whole genome shotgun (WGS) entry which is preliminary data.</text>
</comment>
<keyword evidence="3" id="KW-1185">Reference proteome</keyword>
<protein>
    <recommendedName>
        <fullName evidence="4">BTB domain-containing protein</fullName>
    </recommendedName>
</protein>
<dbReference type="RefSeq" id="XP_064662312.1">
    <property type="nucleotide sequence ID" value="XM_064799557.1"/>
</dbReference>
<accession>A0AAV9PI42</accession>
<gene>
    <name evidence="2" type="ORF">LTR77_002298</name>
</gene>
<name>A0AAV9PI42_9PEZI</name>
<dbReference type="AlphaFoldDB" id="A0AAV9PI42"/>
<reference evidence="2 3" key="1">
    <citation type="submission" date="2023-08" db="EMBL/GenBank/DDBJ databases">
        <title>Black Yeasts Isolated from many extreme environments.</title>
        <authorList>
            <person name="Coleine C."/>
            <person name="Stajich J.E."/>
            <person name="Selbmann L."/>
        </authorList>
    </citation>
    <scope>NUCLEOTIDE SEQUENCE [LARGE SCALE GENOMIC DNA]</scope>
    <source>
        <strain evidence="2 3">CCFEE 5935</strain>
    </source>
</reference>
<proteinExistence type="predicted"/>
<sequence>MPCMPTTSEIIQDGYRTGEHSDLTIQSSDGRLFKVHQMVLEKKCPHLMWRCADFGKVQKHMLLNETGDEISKFLDEVYEMPSRWRSERMLQRTTQDMNDFTVDDRASVDVAMADGGDYGKGIAEDKTVEDGEKSTDPFDEMGKGFTQEALARWYSRPRERTKKWKGVLSKS</sequence>
<evidence type="ECO:0008006" key="4">
    <source>
        <dbReference type="Google" id="ProtNLM"/>
    </source>
</evidence>
<feature type="compositionally biased region" description="Basic and acidic residues" evidence="1">
    <location>
        <begin position="122"/>
        <end position="141"/>
    </location>
</feature>
<organism evidence="2 3">
    <name type="scientific">Saxophila tyrrhenica</name>
    <dbReference type="NCBI Taxonomy" id="1690608"/>
    <lineage>
        <taxon>Eukaryota</taxon>
        <taxon>Fungi</taxon>
        <taxon>Dikarya</taxon>
        <taxon>Ascomycota</taxon>
        <taxon>Pezizomycotina</taxon>
        <taxon>Dothideomycetes</taxon>
        <taxon>Dothideomycetidae</taxon>
        <taxon>Mycosphaerellales</taxon>
        <taxon>Extremaceae</taxon>
        <taxon>Saxophila</taxon>
    </lineage>
</organism>